<dbReference type="EC" id="2.7.13.3" evidence="2"/>
<dbReference type="RefSeq" id="WP_193786814.1">
    <property type="nucleotide sequence ID" value="NZ_LNYO01000023.1"/>
</dbReference>
<feature type="domain" description="Histidine kinase" evidence="8">
    <location>
        <begin position="389"/>
        <end position="594"/>
    </location>
</feature>
<organism evidence="9 10">
    <name type="scientific">Legionella nautarum</name>
    <dbReference type="NCBI Taxonomy" id="45070"/>
    <lineage>
        <taxon>Bacteria</taxon>
        <taxon>Pseudomonadati</taxon>
        <taxon>Pseudomonadota</taxon>
        <taxon>Gammaproteobacteria</taxon>
        <taxon>Legionellales</taxon>
        <taxon>Legionellaceae</taxon>
        <taxon>Legionella</taxon>
    </lineage>
</organism>
<dbReference type="AlphaFoldDB" id="A0A0W0WMP8"/>
<evidence type="ECO:0000313" key="9">
    <source>
        <dbReference type="EMBL" id="KTD33567.1"/>
    </source>
</evidence>
<dbReference type="InterPro" id="IPR004358">
    <property type="entry name" value="Sig_transdc_His_kin-like_C"/>
</dbReference>
<dbReference type="SMART" id="SM00387">
    <property type="entry name" value="HATPase_c"/>
    <property type="match status" value="1"/>
</dbReference>
<dbReference type="InterPro" id="IPR036890">
    <property type="entry name" value="HATPase_C_sf"/>
</dbReference>
<feature type="transmembrane region" description="Helical" evidence="7">
    <location>
        <begin position="7"/>
        <end position="27"/>
    </location>
</feature>
<feature type="transmembrane region" description="Helical" evidence="7">
    <location>
        <begin position="106"/>
        <end position="128"/>
    </location>
</feature>
<dbReference type="InterPro" id="IPR003594">
    <property type="entry name" value="HATPase_dom"/>
</dbReference>
<dbReference type="CDD" id="cd00156">
    <property type="entry name" value="REC"/>
    <property type="match status" value="1"/>
</dbReference>
<dbReference type="Gene3D" id="3.30.565.10">
    <property type="entry name" value="Histidine kinase-like ATPase, C-terminal domain"/>
    <property type="match status" value="1"/>
</dbReference>
<comment type="caution">
    <text evidence="9">The sequence shown here is derived from an EMBL/GenBank/DDBJ whole genome shotgun (WGS) entry which is preliminary data.</text>
</comment>
<dbReference type="Proteomes" id="UP000054725">
    <property type="component" value="Unassembled WGS sequence"/>
</dbReference>
<keyword evidence="5" id="KW-0902">Two-component regulatory system</keyword>
<gene>
    <name evidence="9" type="ORF">Lnau_2318</name>
</gene>
<evidence type="ECO:0000256" key="4">
    <source>
        <dbReference type="ARBA" id="ARBA00022777"/>
    </source>
</evidence>
<dbReference type="PANTHER" id="PTHR43711:SF1">
    <property type="entry name" value="HISTIDINE KINASE 1"/>
    <property type="match status" value="1"/>
</dbReference>
<keyword evidence="7" id="KW-0472">Membrane</keyword>
<keyword evidence="7" id="KW-0812">Transmembrane</keyword>
<keyword evidence="7" id="KW-1133">Transmembrane helix</keyword>
<feature type="transmembrane region" description="Helical" evidence="7">
    <location>
        <begin position="140"/>
        <end position="159"/>
    </location>
</feature>
<dbReference type="PANTHER" id="PTHR43711">
    <property type="entry name" value="TWO-COMPONENT HISTIDINE KINASE"/>
    <property type="match status" value="1"/>
</dbReference>
<feature type="transmembrane region" description="Helical" evidence="7">
    <location>
        <begin position="71"/>
        <end position="94"/>
    </location>
</feature>
<dbReference type="PRINTS" id="PR00344">
    <property type="entry name" value="BCTRLSENSOR"/>
</dbReference>
<evidence type="ECO:0000256" key="7">
    <source>
        <dbReference type="SAM" id="Phobius"/>
    </source>
</evidence>
<comment type="catalytic activity">
    <reaction evidence="1">
        <text>ATP + protein L-histidine = ADP + protein N-phospho-L-histidine.</text>
        <dbReference type="EC" id="2.7.13.3"/>
    </reaction>
</comment>
<evidence type="ECO:0000256" key="3">
    <source>
        <dbReference type="ARBA" id="ARBA00022679"/>
    </source>
</evidence>
<name>A0A0W0WMP8_9GAMM</name>
<feature type="transmembrane region" description="Helical" evidence="7">
    <location>
        <begin position="303"/>
        <end position="325"/>
    </location>
</feature>
<dbReference type="InterPro" id="IPR050736">
    <property type="entry name" value="Sensor_HK_Regulatory"/>
</dbReference>
<dbReference type="Pfam" id="PF02518">
    <property type="entry name" value="HATPase_c"/>
    <property type="match status" value="1"/>
</dbReference>
<accession>A0A0W0WMP8</accession>
<dbReference type="EMBL" id="LNYO01000023">
    <property type="protein sequence ID" value="KTD33567.1"/>
    <property type="molecule type" value="Genomic_DNA"/>
</dbReference>
<sequence length="863" mass="99154">MIKKISYSNVFIALSLLLWITLFALQFIKFQEANKISDFAATIEFIIHLLLLFFIAVIYRKTASINKPILFWLYIGVVGLFLNDAIFYHVVYFADNYIARLSFSNFLMDMFVFFIWAIAIIVFFYKILRITFQLRDFCKILPIFIILNATVIFLCFSSIPYAIQIISWQNILQLIGYITETVIFDLALLCLIYSKNKGLAWIAIGFSILISGDFLLTYTHLTQTDNTLGMHGELFWFLGLLFILFGIYDIKNNSEYKVTNWLRGAHSIKHIFAFWTFRVSLLGILPAFILAYCFLPIHKEVFLLLPSVLIIYSIILVILSLFMGWHFETPFKQLESNIDALILKKDKAQVNEQFSIEEFIFLQKFLDQAVLTLEEKERAKQALIDTAAQVAHDMRSPLSVLNIVIKRSNEGILTEQERLMIRSAHMQIHNIANDLVAKYKGQPSGQNSLVLAYIILKDIISEKEVEYHDLGFQFDLMIDTPNSVFLLTKGDYTEMRRMLSNLINNSVNAMPIGGRIYLHYAQKEKELEITLIDQGCGLPAERIDQLLSDEADKAGIGLGLKHSKDYLRQHKGTIHMTSIEGKGTTVKLTFPLYHKPDWLANHFLLDITKPLFIIDDDDNVHSLWTKKLASLTNLIRRDFYTIDSARVALEKEVPGLIFCDYEFHGQSNNGLDFFKSIQSISCPKYLVTGHIDKQEILERSEHLGVQIIPKLLLSYVSIEVKQKSCEDYAKQSIQEQFIHLDVGIIPPQFVSNIHIDNEQQVDLLLIDDNQLLTDAWILHGEMVGKQVKTFNNISSLQSVIMNYKKSIPIYIDSDLNGEISGQELAKQLFEQGFTNLYLSTGYSSDCFEPMPWIKGIFGKEPPF</sequence>
<protein>
    <recommendedName>
        <fullName evidence="2">histidine kinase</fullName>
        <ecNumber evidence="2">2.7.13.3</ecNumber>
    </recommendedName>
</protein>
<evidence type="ECO:0000256" key="2">
    <source>
        <dbReference type="ARBA" id="ARBA00012438"/>
    </source>
</evidence>
<evidence type="ECO:0000256" key="6">
    <source>
        <dbReference type="SAM" id="Coils"/>
    </source>
</evidence>
<proteinExistence type="predicted"/>
<feature type="transmembrane region" description="Helical" evidence="7">
    <location>
        <begin position="271"/>
        <end position="297"/>
    </location>
</feature>
<dbReference type="GO" id="GO:0000160">
    <property type="term" value="P:phosphorelay signal transduction system"/>
    <property type="evidence" value="ECO:0007669"/>
    <property type="project" value="UniProtKB-KW"/>
</dbReference>
<feature type="transmembrane region" description="Helical" evidence="7">
    <location>
        <begin position="199"/>
        <end position="221"/>
    </location>
</feature>
<dbReference type="PROSITE" id="PS50109">
    <property type="entry name" value="HIS_KIN"/>
    <property type="match status" value="1"/>
</dbReference>
<dbReference type="STRING" id="45070.Lnau_2318"/>
<dbReference type="GO" id="GO:0004673">
    <property type="term" value="F:protein histidine kinase activity"/>
    <property type="evidence" value="ECO:0007669"/>
    <property type="project" value="UniProtKB-EC"/>
</dbReference>
<dbReference type="Gene3D" id="1.10.287.130">
    <property type="match status" value="1"/>
</dbReference>
<keyword evidence="3" id="KW-0808">Transferase</keyword>
<feature type="transmembrane region" description="Helical" evidence="7">
    <location>
        <begin position="233"/>
        <end position="250"/>
    </location>
</feature>
<reference evidence="9 10" key="1">
    <citation type="submission" date="2015-11" db="EMBL/GenBank/DDBJ databases">
        <title>Genomic analysis of 38 Legionella species identifies large and diverse effector repertoires.</title>
        <authorList>
            <person name="Burstein D."/>
            <person name="Amaro F."/>
            <person name="Zusman T."/>
            <person name="Lifshitz Z."/>
            <person name="Cohen O."/>
            <person name="Gilbert J.A."/>
            <person name="Pupko T."/>
            <person name="Shuman H.A."/>
            <person name="Segal G."/>
        </authorList>
    </citation>
    <scope>NUCLEOTIDE SEQUENCE [LARGE SCALE GENOMIC DNA]</scope>
    <source>
        <strain evidence="9 10">ATCC 49506</strain>
    </source>
</reference>
<dbReference type="InterPro" id="IPR005467">
    <property type="entry name" value="His_kinase_dom"/>
</dbReference>
<dbReference type="SUPFAM" id="SSF55874">
    <property type="entry name" value="ATPase domain of HSP90 chaperone/DNA topoisomerase II/histidine kinase"/>
    <property type="match status" value="1"/>
</dbReference>
<evidence type="ECO:0000256" key="1">
    <source>
        <dbReference type="ARBA" id="ARBA00000085"/>
    </source>
</evidence>
<dbReference type="PATRIC" id="fig|45070.6.peg.2445"/>
<evidence type="ECO:0000313" key="10">
    <source>
        <dbReference type="Proteomes" id="UP000054725"/>
    </source>
</evidence>
<evidence type="ECO:0000256" key="5">
    <source>
        <dbReference type="ARBA" id="ARBA00023012"/>
    </source>
</evidence>
<keyword evidence="4 9" id="KW-0418">Kinase</keyword>
<feature type="coiled-coil region" evidence="6">
    <location>
        <begin position="331"/>
        <end position="386"/>
    </location>
</feature>
<keyword evidence="10" id="KW-1185">Reference proteome</keyword>
<feature type="transmembrane region" description="Helical" evidence="7">
    <location>
        <begin position="39"/>
        <end position="59"/>
    </location>
</feature>
<evidence type="ECO:0000259" key="8">
    <source>
        <dbReference type="PROSITE" id="PS50109"/>
    </source>
</evidence>
<keyword evidence="6" id="KW-0175">Coiled coil</keyword>